<dbReference type="AlphaFoldDB" id="A0A7X5U9Z7"/>
<evidence type="ECO:0000313" key="2">
    <source>
        <dbReference type="Proteomes" id="UP000490980"/>
    </source>
</evidence>
<evidence type="ECO:0000313" key="1">
    <source>
        <dbReference type="EMBL" id="NII06443.1"/>
    </source>
</evidence>
<dbReference type="Gene3D" id="2.60.120.260">
    <property type="entry name" value="Galactose-binding domain-like"/>
    <property type="match status" value="1"/>
</dbReference>
<organism evidence="1 2">
    <name type="scientific">Luteibacter anthropi</name>
    <dbReference type="NCBI Taxonomy" id="564369"/>
    <lineage>
        <taxon>Bacteria</taxon>
        <taxon>Pseudomonadati</taxon>
        <taxon>Pseudomonadota</taxon>
        <taxon>Gammaproteobacteria</taxon>
        <taxon>Lysobacterales</taxon>
        <taxon>Rhodanobacteraceae</taxon>
        <taxon>Luteibacter</taxon>
    </lineage>
</organism>
<proteinExistence type="predicted"/>
<comment type="caution">
    <text evidence="1">The sequence shown here is derived from an EMBL/GenBank/DDBJ whole genome shotgun (WGS) entry which is preliminary data.</text>
</comment>
<keyword evidence="2" id="KW-1185">Reference proteome</keyword>
<dbReference type="InterPro" id="IPR008979">
    <property type="entry name" value="Galactose-bd-like_sf"/>
</dbReference>
<name>A0A7X5U9Z7_9GAMM</name>
<accession>A0A7X5U9Z7</accession>
<dbReference type="SUPFAM" id="SSF49785">
    <property type="entry name" value="Galactose-binding domain-like"/>
    <property type="match status" value="1"/>
</dbReference>
<dbReference type="EMBL" id="JAARLZ010000004">
    <property type="protein sequence ID" value="NII06443.1"/>
    <property type="molecule type" value="Genomic_DNA"/>
</dbReference>
<dbReference type="RefSeq" id="WP_166947460.1">
    <property type="nucleotide sequence ID" value="NZ_JAARLZ010000004.1"/>
</dbReference>
<reference evidence="1 2" key="1">
    <citation type="submission" date="2020-03" db="EMBL/GenBank/DDBJ databases">
        <authorList>
            <person name="Lai Q."/>
        </authorList>
    </citation>
    <scope>NUCLEOTIDE SEQUENCE [LARGE SCALE GENOMIC DNA]</scope>
    <source>
        <strain evidence="1 2">CCUG 25036</strain>
    </source>
</reference>
<protein>
    <submittedName>
        <fullName evidence="1">Uncharacterized protein</fullName>
    </submittedName>
</protein>
<gene>
    <name evidence="1" type="ORF">HBF25_08605</name>
</gene>
<sequence length="376" mass="39725">MSFVPVSIGGDDVTGALRKLDLNFGDLGQSLGNAAGMNVGTVEGSVAAGNDDRLTRDIWRNKILNASFDVWQRGPGPFTNGYTADRWLTTSAGNTCVVDRFPLVAGASSSRNAVRCSVASVPGDGSFSALQQRIEDVVTLAGSTVTVSFLASASLDGKRIGVNLEQNMGPGGSAVVQLPGQSIALSGSLRRYTLHFDLPSLSGRLIGASGSDFLELIFWLDAGPSFAMRSGSIGQQSATVYISDVEVKPGTVDTVFERRDRAAELALCQRYYEKSYNLETKPGAIEWQGRVCIDSNGISHGTTIIMKEGFSVRKRKSPVITGYSAVDGAVNQAAQSDSSNTGLGIRVVGESGFEWFVNNAPGAGGAYFHWTADAEL</sequence>
<dbReference type="Proteomes" id="UP000490980">
    <property type="component" value="Unassembled WGS sequence"/>
</dbReference>